<dbReference type="GO" id="GO:0046512">
    <property type="term" value="P:sphingosine biosynthetic process"/>
    <property type="evidence" value="ECO:0007669"/>
    <property type="project" value="TreeGrafter"/>
</dbReference>
<dbReference type="GO" id="GO:0001727">
    <property type="term" value="F:lipid kinase activity"/>
    <property type="evidence" value="ECO:0007669"/>
    <property type="project" value="TreeGrafter"/>
</dbReference>
<dbReference type="Pfam" id="PF24321">
    <property type="entry name" value="DUF7493"/>
    <property type="match status" value="1"/>
</dbReference>
<evidence type="ECO:0000256" key="3">
    <source>
        <dbReference type="ARBA" id="ARBA00022777"/>
    </source>
</evidence>
<dbReference type="Pfam" id="PF00781">
    <property type="entry name" value="DAGK_cat"/>
    <property type="match status" value="1"/>
</dbReference>
<keyword evidence="2" id="KW-0547">Nucleotide-binding</keyword>
<keyword evidence="1" id="KW-0808">Transferase</keyword>
<dbReference type="PROSITE" id="PS50146">
    <property type="entry name" value="DAGK"/>
    <property type="match status" value="1"/>
</dbReference>
<dbReference type="GO" id="GO:0016020">
    <property type="term" value="C:membrane"/>
    <property type="evidence" value="ECO:0007669"/>
    <property type="project" value="TreeGrafter"/>
</dbReference>
<dbReference type="AlphaFoldDB" id="A0A0J8R4L7"/>
<protein>
    <submittedName>
        <fullName evidence="7">Coatomer subunit beta</fullName>
    </submittedName>
</protein>
<dbReference type="InterPro" id="IPR016064">
    <property type="entry name" value="NAD/diacylglycerol_kinase_sf"/>
</dbReference>
<evidence type="ECO:0000313" key="8">
    <source>
        <dbReference type="Proteomes" id="UP000054559"/>
    </source>
</evidence>
<keyword evidence="3" id="KW-0418">Kinase</keyword>
<evidence type="ECO:0000256" key="4">
    <source>
        <dbReference type="ARBA" id="ARBA00022840"/>
    </source>
</evidence>
<name>A0A0J8R4L7_COCIT</name>
<accession>A0A0J8R4L7</accession>
<evidence type="ECO:0000259" key="6">
    <source>
        <dbReference type="PROSITE" id="PS50146"/>
    </source>
</evidence>
<dbReference type="GO" id="GO:0005737">
    <property type="term" value="C:cytoplasm"/>
    <property type="evidence" value="ECO:0007669"/>
    <property type="project" value="TreeGrafter"/>
</dbReference>
<reference evidence="8" key="1">
    <citation type="journal article" date="2010" name="Genome Res.">
        <title>Population genomic sequencing of Coccidioides fungi reveals recent hybridization and transposon control.</title>
        <authorList>
            <person name="Neafsey D.E."/>
            <person name="Barker B.M."/>
            <person name="Sharpton T.J."/>
            <person name="Stajich J.E."/>
            <person name="Park D.J."/>
            <person name="Whiston E."/>
            <person name="Hung C.-Y."/>
            <person name="McMahan C."/>
            <person name="White J."/>
            <person name="Sykes S."/>
            <person name="Heiman D."/>
            <person name="Young S."/>
            <person name="Zeng Q."/>
            <person name="Abouelleil A."/>
            <person name="Aftuck L."/>
            <person name="Bessette D."/>
            <person name="Brown A."/>
            <person name="FitzGerald M."/>
            <person name="Lui A."/>
            <person name="Macdonald J.P."/>
            <person name="Priest M."/>
            <person name="Orbach M.J."/>
            <person name="Galgiani J.N."/>
            <person name="Kirkland T.N."/>
            <person name="Cole G.T."/>
            <person name="Birren B.W."/>
            <person name="Henn M.R."/>
            <person name="Taylor J.W."/>
            <person name="Rounsley S.D."/>
        </authorList>
    </citation>
    <scope>NUCLEOTIDE SEQUENCE [LARGE SCALE GENOMIC DNA]</scope>
    <source>
        <strain evidence="8">RMSCC 3703</strain>
    </source>
</reference>
<sequence length="534" mass="58683">MTLSSLLDCDRSPDGYSSSEEEQLQRVDIGKDSVLAVGPKTLLILTAKSLSSLACLPPFGHGAFMRCQHLLYGANRITDENAKKKDSRSCCSPYWCSGKLQRLSIPYFNVLWADVSHEYITIKYAESTSNDDVSVASVYYPVDPAHKSKTKQWLEELMNAAYGKAQREKKVKVLINPFGGKGRAQKLYSREVEPVFAAAQCEVDVEITTHQGHAVEIAQNIDLQAYDVIAPASGDGVAYEVFNGLGKRADAGEALRSLAVAHIPCGSGNAMSWNLYGTGSPSMAALCIVKGLRTPLDLVSITQGDRRTLSFLSQSFGIIAESDLGTDHIRWMGSARFTYGFLVRLFGKTVYPCDLAVKVEIGDKDDIKDHYRAGLEQKSSHSPRGSKSETVGLPPLRHGTVADPLPDDWELITHDKMGNFYAGNMGYMAPDANFFPTALPNDGMLDLITIRGDISRLTALQMLMAVENGTLFDMPEVHVQKVSGYRIIPREREDGYISIDGEKVPFEPFQAEVHKGLGTAISKSGHRYQTPEIR</sequence>
<dbReference type="Gene3D" id="3.40.50.10330">
    <property type="entry name" value="Probable inorganic polyphosphate/atp-NAD kinase, domain 1"/>
    <property type="match status" value="1"/>
</dbReference>
<feature type="domain" description="DAGKc" evidence="6">
    <location>
        <begin position="166"/>
        <end position="305"/>
    </location>
</feature>
<feature type="region of interest" description="Disordered" evidence="5">
    <location>
        <begin position="374"/>
        <end position="401"/>
    </location>
</feature>
<keyword evidence="4" id="KW-0067">ATP-binding</keyword>
<evidence type="ECO:0000256" key="2">
    <source>
        <dbReference type="ARBA" id="ARBA00022741"/>
    </source>
</evidence>
<gene>
    <name evidence="7" type="ORF">CISG_08009</name>
</gene>
<dbReference type="InterPro" id="IPR055916">
    <property type="entry name" value="DUF7493"/>
</dbReference>
<feature type="compositionally biased region" description="Polar residues" evidence="5">
    <location>
        <begin position="380"/>
        <end position="389"/>
    </location>
</feature>
<feature type="region of interest" description="Disordered" evidence="5">
    <location>
        <begin position="1"/>
        <end position="22"/>
    </location>
</feature>
<evidence type="ECO:0000313" key="7">
    <source>
        <dbReference type="EMBL" id="KMU80059.1"/>
    </source>
</evidence>
<dbReference type="EMBL" id="DS268182">
    <property type="protein sequence ID" value="KMU80059.1"/>
    <property type="molecule type" value="Genomic_DNA"/>
</dbReference>
<dbReference type="GO" id="GO:0005524">
    <property type="term" value="F:ATP binding"/>
    <property type="evidence" value="ECO:0007669"/>
    <property type="project" value="UniProtKB-KW"/>
</dbReference>
<dbReference type="PANTHER" id="PTHR12358">
    <property type="entry name" value="SPHINGOSINE KINASE"/>
    <property type="match status" value="1"/>
</dbReference>
<proteinExistence type="predicted"/>
<dbReference type="InterPro" id="IPR017438">
    <property type="entry name" value="ATP-NAD_kinase_N"/>
</dbReference>
<dbReference type="PANTHER" id="PTHR12358:SF31">
    <property type="entry name" value="ACYLGLYCEROL KINASE, MITOCHONDRIAL"/>
    <property type="match status" value="1"/>
</dbReference>
<dbReference type="Pfam" id="PF19279">
    <property type="entry name" value="YegS_C"/>
    <property type="match status" value="1"/>
</dbReference>
<dbReference type="Proteomes" id="UP000054559">
    <property type="component" value="Unassembled WGS sequence"/>
</dbReference>
<dbReference type="SMART" id="SM00046">
    <property type="entry name" value="DAGKc"/>
    <property type="match status" value="1"/>
</dbReference>
<dbReference type="SUPFAM" id="SSF111331">
    <property type="entry name" value="NAD kinase/diacylglycerol kinase-like"/>
    <property type="match status" value="1"/>
</dbReference>
<dbReference type="InterPro" id="IPR045540">
    <property type="entry name" value="YegS/DAGK_C"/>
</dbReference>
<organism evidence="7 8">
    <name type="scientific">Coccidioides immitis RMSCC 3703</name>
    <dbReference type="NCBI Taxonomy" id="454286"/>
    <lineage>
        <taxon>Eukaryota</taxon>
        <taxon>Fungi</taxon>
        <taxon>Dikarya</taxon>
        <taxon>Ascomycota</taxon>
        <taxon>Pezizomycotina</taxon>
        <taxon>Eurotiomycetes</taxon>
        <taxon>Eurotiomycetidae</taxon>
        <taxon>Onygenales</taxon>
        <taxon>Onygenaceae</taxon>
        <taxon>Coccidioides</taxon>
    </lineage>
</organism>
<dbReference type="InterPro" id="IPR001206">
    <property type="entry name" value="Diacylglycerol_kinase_cat_dom"/>
</dbReference>
<dbReference type="InterPro" id="IPR050187">
    <property type="entry name" value="Lipid_Phosphate_FormReg"/>
</dbReference>
<evidence type="ECO:0000256" key="1">
    <source>
        <dbReference type="ARBA" id="ARBA00022679"/>
    </source>
</evidence>
<dbReference type="Gene3D" id="2.60.200.40">
    <property type="match status" value="1"/>
</dbReference>
<evidence type="ECO:0000256" key="5">
    <source>
        <dbReference type="SAM" id="MobiDB-lite"/>
    </source>
</evidence>